<sequence length="493" mass="55912">MVANKRVFVIKCSLIILLLYLFVYLLNSSGTSNIIRSLQQSGRNLAAMEPKLSSQQQQVEQQAQQAASSTSPSAIYVHSGYDVPTIVDSKAITTEQLQQIKTGMKQEQSASSSTVRTPTVYEKVRNVTGCVDRPLRRMAQQRGDYWVLYNYVQAKRTFACDESITYTTHADYSFLDNLVPLVEKWKGPISLALHAPGADFKSTLNGIWYLRDCTTPLIKELVTFHIYFSTKHIPKEVPHQDSLFTESYNCSQVAPYFNITVDQMYKSQKKLLYPVNVGRNVARESVQTHFVLASDIELYPSSNIIPQFLKMIAKNEGPLLSPKPKVFPLHLFEVSSDQHVPETKTLLKEMLRNGTAIPFHKKVCPGCHNVPKSKEWVSTNETPGLSVFYVGKRTGNFLHWEPIFIGTNTDPLYDERLSWEGKSDKMTQGYALCVLDYDFLILDNAFLVHKPGIKVYKKDTKRSMLTAKTNQLIKKIIFPELKIIYGVRKGCAV</sequence>
<proteinExistence type="predicted"/>
<evidence type="ECO:0000313" key="3">
    <source>
        <dbReference type="Proteomes" id="UP001458880"/>
    </source>
</evidence>
<keyword evidence="1" id="KW-0472">Membrane</keyword>
<keyword evidence="1" id="KW-0812">Transmembrane</keyword>
<comment type="caution">
    <text evidence="2">The sequence shown here is derived from an EMBL/GenBank/DDBJ whole genome shotgun (WGS) entry which is preliminary data.</text>
</comment>
<dbReference type="PANTHER" id="PTHR47412:SF1">
    <property type="entry name" value="FI01434P-RELATED"/>
    <property type="match status" value="1"/>
</dbReference>
<protein>
    <recommendedName>
        <fullName evidence="4">N-acetyllactosaminide beta-1,3-N-acetylglucosaminyltransferase</fullName>
    </recommendedName>
</protein>
<keyword evidence="3" id="KW-1185">Reference proteome</keyword>
<evidence type="ECO:0000256" key="1">
    <source>
        <dbReference type="SAM" id="Phobius"/>
    </source>
</evidence>
<reference evidence="2 3" key="1">
    <citation type="journal article" date="2024" name="BMC Genomics">
        <title>De novo assembly and annotation of Popillia japonica's genome with initial clues to its potential as an invasive pest.</title>
        <authorList>
            <person name="Cucini C."/>
            <person name="Boschi S."/>
            <person name="Funari R."/>
            <person name="Cardaioli E."/>
            <person name="Iannotti N."/>
            <person name="Marturano G."/>
            <person name="Paoli F."/>
            <person name="Bruttini M."/>
            <person name="Carapelli A."/>
            <person name="Frati F."/>
            <person name="Nardi F."/>
        </authorList>
    </citation>
    <scope>NUCLEOTIDE SEQUENCE [LARGE SCALE GENOMIC DNA]</scope>
    <source>
        <strain evidence="2">DMR45628</strain>
    </source>
</reference>
<dbReference type="EMBL" id="JASPKY010000058">
    <property type="protein sequence ID" value="KAK9744421.1"/>
    <property type="molecule type" value="Genomic_DNA"/>
</dbReference>
<keyword evidence="1" id="KW-1133">Transmembrane helix</keyword>
<evidence type="ECO:0000313" key="2">
    <source>
        <dbReference type="EMBL" id="KAK9744421.1"/>
    </source>
</evidence>
<dbReference type="AlphaFoldDB" id="A0AAW1MCH8"/>
<dbReference type="PANTHER" id="PTHR47412">
    <property type="entry name" value="FI01434P-RELATED"/>
    <property type="match status" value="1"/>
</dbReference>
<gene>
    <name evidence="2" type="ORF">QE152_g7766</name>
</gene>
<organism evidence="2 3">
    <name type="scientific">Popillia japonica</name>
    <name type="common">Japanese beetle</name>
    <dbReference type="NCBI Taxonomy" id="7064"/>
    <lineage>
        <taxon>Eukaryota</taxon>
        <taxon>Metazoa</taxon>
        <taxon>Ecdysozoa</taxon>
        <taxon>Arthropoda</taxon>
        <taxon>Hexapoda</taxon>
        <taxon>Insecta</taxon>
        <taxon>Pterygota</taxon>
        <taxon>Neoptera</taxon>
        <taxon>Endopterygota</taxon>
        <taxon>Coleoptera</taxon>
        <taxon>Polyphaga</taxon>
        <taxon>Scarabaeiformia</taxon>
        <taxon>Scarabaeidae</taxon>
        <taxon>Rutelinae</taxon>
        <taxon>Popillia</taxon>
    </lineage>
</organism>
<name>A0AAW1MCH8_POPJA</name>
<dbReference type="Proteomes" id="UP001458880">
    <property type="component" value="Unassembled WGS sequence"/>
</dbReference>
<evidence type="ECO:0008006" key="4">
    <source>
        <dbReference type="Google" id="ProtNLM"/>
    </source>
</evidence>
<accession>A0AAW1MCH8</accession>
<feature type="transmembrane region" description="Helical" evidence="1">
    <location>
        <begin position="7"/>
        <end position="26"/>
    </location>
</feature>
<dbReference type="Pfam" id="PF13896">
    <property type="entry name" value="Glyco_transf_49"/>
    <property type="match status" value="1"/>
</dbReference>